<dbReference type="InterPro" id="IPR020516">
    <property type="entry name" value="Uncharacterised_YxcD"/>
</dbReference>
<sequence length="96" mass="10963">METIKLSEQEIINSICSLISEQEQVHISEIAVELMYEDDEGYSAEAEISTRTIFLTEARMIEAIRAWLQTQYAIDPFSTSLQLELDDEEGIIAYAK</sequence>
<accession>A0AAJ1T416</accession>
<keyword evidence="2" id="KW-1185">Reference proteome</keyword>
<evidence type="ECO:0000313" key="1">
    <source>
        <dbReference type="EMBL" id="MDQ0216352.1"/>
    </source>
</evidence>
<evidence type="ECO:0008006" key="3">
    <source>
        <dbReference type="Google" id="ProtNLM"/>
    </source>
</evidence>
<evidence type="ECO:0000313" key="2">
    <source>
        <dbReference type="Proteomes" id="UP001237207"/>
    </source>
</evidence>
<organism evidence="1 2">
    <name type="scientific">Oikeobacillus pervagus</name>
    <dbReference type="NCBI Taxonomy" id="1325931"/>
    <lineage>
        <taxon>Bacteria</taxon>
        <taxon>Bacillati</taxon>
        <taxon>Bacillota</taxon>
        <taxon>Bacilli</taxon>
        <taxon>Bacillales</taxon>
        <taxon>Bacillaceae</taxon>
        <taxon>Oikeobacillus</taxon>
    </lineage>
</organism>
<comment type="caution">
    <text evidence="1">The sequence shown here is derived from an EMBL/GenBank/DDBJ whole genome shotgun (WGS) entry which is preliminary data.</text>
</comment>
<reference evidence="1" key="1">
    <citation type="submission" date="2023-07" db="EMBL/GenBank/DDBJ databases">
        <title>Genomic Encyclopedia of Type Strains, Phase IV (KMG-IV): sequencing the most valuable type-strain genomes for metagenomic binning, comparative biology and taxonomic classification.</title>
        <authorList>
            <person name="Goeker M."/>
        </authorList>
    </citation>
    <scope>NUCLEOTIDE SEQUENCE</scope>
    <source>
        <strain evidence="1">DSM 23947</strain>
    </source>
</reference>
<gene>
    <name evidence="1" type="ORF">J2S13_002810</name>
</gene>
<name>A0AAJ1T416_9BACI</name>
<dbReference type="Pfam" id="PF10850">
    <property type="entry name" value="DUF2653"/>
    <property type="match status" value="1"/>
</dbReference>
<dbReference type="RefSeq" id="WP_307258358.1">
    <property type="nucleotide sequence ID" value="NZ_JAUSUC010000045.1"/>
</dbReference>
<dbReference type="Proteomes" id="UP001237207">
    <property type="component" value="Unassembled WGS sequence"/>
</dbReference>
<dbReference type="AlphaFoldDB" id="A0AAJ1T416"/>
<dbReference type="EMBL" id="JAUSUC010000045">
    <property type="protein sequence ID" value="MDQ0216352.1"/>
    <property type="molecule type" value="Genomic_DNA"/>
</dbReference>
<protein>
    <recommendedName>
        <fullName evidence="3">DUF2653 family protein</fullName>
    </recommendedName>
</protein>
<proteinExistence type="predicted"/>